<organism evidence="2">
    <name type="scientific">Tetraodon nigroviridis</name>
    <name type="common">Spotted green pufferfish</name>
    <name type="synonym">Chelonodon nigroviridis</name>
    <dbReference type="NCBI Taxonomy" id="99883"/>
    <lineage>
        <taxon>Eukaryota</taxon>
        <taxon>Metazoa</taxon>
        <taxon>Chordata</taxon>
        <taxon>Craniata</taxon>
        <taxon>Vertebrata</taxon>
        <taxon>Euteleostomi</taxon>
        <taxon>Actinopterygii</taxon>
        <taxon>Neopterygii</taxon>
        <taxon>Teleostei</taxon>
        <taxon>Neoteleostei</taxon>
        <taxon>Acanthomorphata</taxon>
        <taxon>Eupercaria</taxon>
        <taxon>Tetraodontiformes</taxon>
        <taxon>Tetradontoidea</taxon>
        <taxon>Tetraodontidae</taxon>
        <taxon>Tetraodon</taxon>
    </lineage>
</organism>
<dbReference type="EMBL" id="CAAE01013748">
    <property type="protein sequence ID" value="CAF95288.1"/>
    <property type="molecule type" value="Genomic_DNA"/>
</dbReference>
<gene>
    <name evidence="2" type="ORF">GSTENG00011887001</name>
</gene>
<dbReference type="InterPro" id="IPR004061">
    <property type="entry name" value="S1P_rcpt"/>
</dbReference>
<dbReference type="AlphaFoldDB" id="Q4SVP4"/>
<dbReference type="SUPFAM" id="SSF81321">
    <property type="entry name" value="Family A G protein-coupled receptor-like"/>
    <property type="match status" value="1"/>
</dbReference>
<keyword evidence="1" id="KW-0325">Glycoprotein</keyword>
<dbReference type="OrthoDB" id="9449747at2759"/>
<name>Q4SVP4_TETNG</name>
<proteinExistence type="predicted"/>
<feature type="non-terminal residue" evidence="2">
    <location>
        <position position="48"/>
    </location>
</feature>
<comment type="caution">
    <text evidence="2">The sequence shown here is derived from an EMBL/GenBank/DDBJ whole genome shotgun (WGS) entry which is preliminary data.</text>
</comment>
<dbReference type="KEGG" id="tng:GSTEN00011887G001"/>
<protein>
    <submittedName>
        <fullName evidence="2">(spotted green pufferfish) hypothetical protein</fullName>
    </submittedName>
</protein>
<dbReference type="PRINTS" id="PR01523">
    <property type="entry name" value="S1PRECEPTOR"/>
</dbReference>
<dbReference type="Gene3D" id="1.10.1220.70">
    <property type="match status" value="1"/>
</dbReference>
<accession>Q4SVP4</accession>
<evidence type="ECO:0000313" key="2">
    <source>
        <dbReference type="EMBL" id="CAF95288.1"/>
    </source>
</evidence>
<reference evidence="2" key="1">
    <citation type="journal article" date="2004" name="Nature">
        <title>Genome duplication in the teleost fish Tetraodon nigroviridis reveals the early vertebrate proto-karyotype.</title>
        <authorList>
            <person name="Jaillon O."/>
            <person name="Aury J.-M."/>
            <person name="Brunet F."/>
            <person name="Petit J.-L."/>
            <person name="Stange-Thomann N."/>
            <person name="Mauceli E."/>
            <person name="Bouneau L."/>
            <person name="Fischer C."/>
            <person name="Ozouf-Costaz C."/>
            <person name="Bernot A."/>
            <person name="Nicaud S."/>
            <person name="Jaffe D."/>
            <person name="Fisher S."/>
            <person name="Lutfalla G."/>
            <person name="Dossat C."/>
            <person name="Segurens B."/>
            <person name="Dasilva C."/>
            <person name="Salanoubat M."/>
            <person name="Levy M."/>
            <person name="Boudet N."/>
            <person name="Castellano S."/>
            <person name="Anthouard V."/>
            <person name="Jubin C."/>
            <person name="Castelli V."/>
            <person name="Katinka M."/>
            <person name="Vacherie B."/>
            <person name="Biemont C."/>
            <person name="Skalli Z."/>
            <person name="Cattolico L."/>
            <person name="Poulain J."/>
            <person name="De Berardinis V."/>
            <person name="Cruaud C."/>
            <person name="Duprat S."/>
            <person name="Brottier P."/>
            <person name="Coutanceau J.-P."/>
            <person name="Gouzy J."/>
            <person name="Parra G."/>
            <person name="Lardier G."/>
            <person name="Chapple C."/>
            <person name="McKernan K.J."/>
            <person name="McEwan P."/>
            <person name="Bosak S."/>
            <person name="Kellis M."/>
            <person name="Volff J.-N."/>
            <person name="Guigo R."/>
            <person name="Zody M.C."/>
            <person name="Mesirov J."/>
            <person name="Lindblad-Toh K."/>
            <person name="Birren B."/>
            <person name="Nusbaum C."/>
            <person name="Kahn D."/>
            <person name="Robinson-Rechavi M."/>
            <person name="Laudet V."/>
            <person name="Schachter V."/>
            <person name="Quetier F."/>
            <person name="Saurin W."/>
            <person name="Scarpelli C."/>
            <person name="Wincker P."/>
            <person name="Lander E.S."/>
            <person name="Weissenbach J."/>
            <person name="Roest Crollius H."/>
        </authorList>
    </citation>
    <scope>NUCLEOTIDE SEQUENCE [LARGE SCALE GENOMIC DNA]</scope>
</reference>
<feature type="non-terminal residue" evidence="2">
    <location>
        <position position="1"/>
    </location>
</feature>
<evidence type="ECO:0000256" key="1">
    <source>
        <dbReference type="ARBA" id="ARBA00023180"/>
    </source>
</evidence>
<dbReference type="GO" id="GO:0016020">
    <property type="term" value="C:membrane"/>
    <property type="evidence" value="ECO:0007669"/>
    <property type="project" value="InterPro"/>
</dbReference>
<sequence>VQKCKVLLKADYFLDIAILNSHLNPIIYTLTSKDTRRAILRLLCQQCL</sequence>
<reference evidence="2" key="2">
    <citation type="submission" date="2004-02" db="EMBL/GenBank/DDBJ databases">
        <authorList>
            <consortium name="Genoscope"/>
            <consortium name="Whitehead Institute Centre for Genome Research"/>
        </authorList>
    </citation>
    <scope>NUCLEOTIDE SEQUENCE</scope>
</reference>
<dbReference type="GO" id="GO:0038036">
    <property type="term" value="F:sphingosine-1-phosphate receptor activity"/>
    <property type="evidence" value="ECO:0007669"/>
    <property type="project" value="InterPro"/>
</dbReference>